<dbReference type="SUPFAM" id="SSF51215">
    <property type="entry name" value="Regulatory protein AraC"/>
    <property type="match status" value="1"/>
</dbReference>
<protein>
    <submittedName>
        <fullName evidence="5">HTH-type transcriptional activator RhaS</fullName>
    </submittedName>
</protein>
<evidence type="ECO:0000259" key="4">
    <source>
        <dbReference type="PROSITE" id="PS01124"/>
    </source>
</evidence>
<name>A0A644VKE2_9ZZZZ</name>
<dbReference type="GO" id="GO:0003700">
    <property type="term" value="F:DNA-binding transcription factor activity"/>
    <property type="evidence" value="ECO:0007669"/>
    <property type="project" value="InterPro"/>
</dbReference>
<evidence type="ECO:0000256" key="3">
    <source>
        <dbReference type="ARBA" id="ARBA00023163"/>
    </source>
</evidence>
<sequence length="293" mass="34608">MEKIAEGFKGEKAIITPYNIRNFQAGNTITRQLYITHIGYYPKAKYHFRERTNGTNENIFIYCEEGAGWVKHANETHELLKNQAFIFPANEAHAYGSSEKNPWSIYWFHFCGDNAKMFENITGRVVNLKDSDKSRYGDRFALFEEMFQNLEKGYSPENLEYVSFCLMHFLASIKYLNQYREINSVKEVDSIQKSIIFMKDNLENKVTLKDIASHVGYSTSRFGTLFTEKTSYSPIDYFNQLKIQRACSYLQFSDLKFKEIAFRLGYYDAFHFSKAFKQEMEITPKEYRKRYKN</sequence>
<dbReference type="Pfam" id="PF02311">
    <property type="entry name" value="AraC_binding"/>
    <property type="match status" value="1"/>
</dbReference>
<dbReference type="InterPro" id="IPR003313">
    <property type="entry name" value="AraC-bd"/>
</dbReference>
<dbReference type="CDD" id="cd06986">
    <property type="entry name" value="cupin_MmsR-like_N"/>
    <property type="match status" value="1"/>
</dbReference>
<proteinExistence type="predicted"/>
<feature type="domain" description="HTH araC/xylS-type" evidence="4">
    <location>
        <begin position="192"/>
        <end position="290"/>
    </location>
</feature>
<keyword evidence="3" id="KW-0804">Transcription</keyword>
<evidence type="ECO:0000313" key="5">
    <source>
        <dbReference type="EMBL" id="MPL91859.1"/>
    </source>
</evidence>
<dbReference type="Gene3D" id="1.10.10.60">
    <property type="entry name" value="Homeodomain-like"/>
    <property type="match status" value="2"/>
</dbReference>
<dbReference type="InterPro" id="IPR018060">
    <property type="entry name" value="HTH_AraC"/>
</dbReference>
<dbReference type="InterPro" id="IPR037923">
    <property type="entry name" value="HTH-like"/>
</dbReference>
<dbReference type="PROSITE" id="PS01124">
    <property type="entry name" value="HTH_ARAC_FAMILY_2"/>
    <property type="match status" value="1"/>
</dbReference>
<dbReference type="AlphaFoldDB" id="A0A644VKE2"/>
<gene>
    <name evidence="5" type="primary">rhaS_27</name>
    <name evidence="5" type="ORF">SDC9_37942</name>
</gene>
<dbReference type="GO" id="GO:0043565">
    <property type="term" value="F:sequence-specific DNA binding"/>
    <property type="evidence" value="ECO:0007669"/>
    <property type="project" value="InterPro"/>
</dbReference>
<dbReference type="EMBL" id="VSSQ01000341">
    <property type="protein sequence ID" value="MPL91859.1"/>
    <property type="molecule type" value="Genomic_DNA"/>
</dbReference>
<dbReference type="PANTHER" id="PTHR43280">
    <property type="entry name" value="ARAC-FAMILY TRANSCRIPTIONAL REGULATOR"/>
    <property type="match status" value="1"/>
</dbReference>
<organism evidence="5">
    <name type="scientific">bioreactor metagenome</name>
    <dbReference type="NCBI Taxonomy" id="1076179"/>
    <lineage>
        <taxon>unclassified sequences</taxon>
        <taxon>metagenomes</taxon>
        <taxon>ecological metagenomes</taxon>
    </lineage>
</organism>
<reference evidence="5" key="1">
    <citation type="submission" date="2019-08" db="EMBL/GenBank/DDBJ databases">
        <authorList>
            <person name="Kucharzyk K."/>
            <person name="Murdoch R.W."/>
            <person name="Higgins S."/>
            <person name="Loffler F."/>
        </authorList>
    </citation>
    <scope>NUCLEOTIDE SEQUENCE</scope>
</reference>
<comment type="caution">
    <text evidence="5">The sequence shown here is derived from an EMBL/GenBank/DDBJ whole genome shotgun (WGS) entry which is preliminary data.</text>
</comment>
<evidence type="ECO:0000256" key="2">
    <source>
        <dbReference type="ARBA" id="ARBA00023125"/>
    </source>
</evidence>
<dbReference type="PANTHER" id="PTHR43280:SF30">
    <property type="entry name" value="MMSAB OPERON REGULATORY PROTEIN"/>
    <property type="match status" value="1"/>
</dbReference>
<keyword evidence="2" id="KW-0238">DNA-binding</keyword>
<dbReference type="PROSITE" id="PS00041">
    <property type="entry name" value="HTH_ARAC_FAMILY_1"/>
    <property type="match status" value="1"/>
</dbReference>
<dbReference type="InterPro" id="IPR009057">
    <property type="entry name" value="Homeodomain-like_sf"/>
</dbReference>
<evidence type="ECO:0000256" key="1">
    <source>
        <dbReference type="ARBA" id="ARBA00023015"/>
    </source>
</evidence>
<keyword evidence="1" id="KW-0805">Transcription regulation</keyword>
<dbReference type="Gene3D" id="2.60.120.280">
    <property type="entry name" value="Regulatory protein AraC"/>
    <property type="match status" value="1"/>
</dbReference>
<dbReference type="Pfam" id="PF12833">
    <property type="entry name" value="HTH_18"/>
    <property type="match status" value="1"/>
</dbReference>
<dbReference type="SMART" id="SM00342">
    <property type="entry name" value="HTH_ARAC"/>
    <property type="match status" value="1"/>
</dbReference>
<dbReference type="InterPro" id="IPR018062">
    <property type="entry name" value="HTH_AraC-typ_CS"/>
</dbReference>
<accession>A0A644VKE2</accession>
<dbReference type="SUPFAM" id="SSF46689">
    <property type="entry name" value="Homeodomain-like"/>
    <property type="match status" value="2"/>
</dbReference>